<evidence type="ECO:0000259" key="1">
    <source>
        <dbReference type="PROSITE" id="PS51186"/>
    </source>
</evidence>
<dbReference type="OrthoDB" id="9811523at2"/>
<dbReference type="KEGG" id="cts:Ctha_0563"/>
<organism evidence="2 3">
    <name type="scientific">Chloroherpeton thalassium (strain ATCC 35110 / GB-78)</name>
    <dbReference type="NCBI Taxonomy" id="517418"/>
    <lineage>
        <taxon>Bacteria</taxon>
        <taxon>Pseudomonadati</taxon>
        <taxon>Chlorobiota</taxon>
        <taxon>Chlorobiia</taxon>
        <taxon>Chlorobiales</taxon>
        <taxon>Chloroherpetonaceae</taxon>
        <taxon>Chloroherpeton</taxon>
    </lineage>
</organism>
<dbReference type="GO" id="GO:0008999">
    <property type="term" value="F:protein-N-terminal-alanine acetyltransferase activity"/>
    <property type="evidence" value="ECO:0007669"/>
    <property type="project" value="TreeGrafter"/>
</dbReference>
<dbReference type="GO" id="GO:1990189">
    <property type="term" value="F:protein N-terminal-serine acetyltransferase activity"/>
    <property type="evidence" value="ECO:0007669"/>
    <property type="project" value="TreeGrafter"/>
</dbReference>
<dbReference type="PROSITE" id="PS51186">
    <property type="entry name" value="GNAT"/>
    <property type="match status" value="1"/>
</dbReference>
<sequence length="199" mass="23007">MTIEGKRICLRPIEETDAPKLKSAINASIQDFLKTQVFLHRPTTLKEQQVFVDFAVRKMLSNEAFFYGIILKDENELIGLVNTHAIDWKNEKTEIGYWVASAFTRQGLATEASLLMLEFLLMECKLHRITASFTPENLASERLLCKLGFRFEGVLLDAARIQGRWKNLNLYALLAEDYKRSRRQLFQTVLDGAYPKIRF</sequence>
<dbReference type="Gene3D" id="3.40.630.30">
    <property type="match status" value="1"/>
</dbReference>
<protein>
    <submittedName>
        <fullName evidence="2">GCN5-related N-acetyltransferase</fullName>
    </submittedName>
</protein>
<dbReference type="InterPro" id="IPR051908">
    <property type="entry name" value="Ribosomal_N-acetyltransferase"/>
</dbReference>
<dbReference type="eggNOG" id="COG1670">
    <property type="taxonomic scope" value="Bacteria"/>
</dbReference>
<keyword evidence="3" id="KW-1185">Reference proteome</keyword>
<dbReference type="Proteomes" id="UP000001208">
    <property type="component" value="Chromosome"/>
</dbReference>
<dbReference type="PANTHER" id="PTHR43441:SF11">
    <property type="entry name" value="RIBOSOMAL-PROTEIN-SERINE ACETYLTRANSFERASE"/>
    <property type="match status" value="1"/>
</dbReference>
<dbReference type="InterPro" id="IPR016181">
    <property type="entry name" value="Acyl_CoA_acyltransferase"/>
</dbReference>
<dbReference type="Pfam" id="PF13302">
    <property type="entry name" value="Acetyltransf_3"/>
    <property type="match status" value="1"/>
</dbReference>
<reference evidence="2 3" key="1">
    <citation type="submission" date="2008-06" db="EMBL/GenBank/DDBJ databases">
        <title>Complete sequence of Chloroherpeton thalassium ATCC 35110.</title>
        <authorList>
            <consortium name="US DOE Joint Genome Institute"/>
            <person name="Lucas S."/>
            <person name="Copeland A."/>
            <person name="Lapidus A."/>
            <person name="Glavina del Rio T."/>
            <person name="Dalin E."/>
            <person name="Tice H."/>
            <person name="Bruce D."/>
            <person name="Goodwin L."/>
            <person name="Pitluck S."/>
            <person name="Schmutz J."/>
            <person name="Larimer F."/>
            <person name="Land M."/>
            <person name="Hauser L."/>
            <person name="Kyrpides N."/>
            <person name="Mikhailova N."/>
            <person name="Liu Z."/>
            <person name="Li T."/>
            <person name="Zhao F."/>
            <person name="Overmann J."/>
            <person name="Bryant D.A."/>
            <person name="Richardson P."/>
        </authorList>
    </citation>
    <scope>NUCLEOTIDE SEQUENCE [LARGE SCALE GENOMIC DNA]</scope>
    <source>
        <strain evidence="3">ATCC 35110 / GB-78</strain>
    </source>
</reference>
<dbReference type="AlphaFoldDB" id="B3QV80"/>
<dbReference type="EMBL" id="CP001100">
    <property type="protein sequence ID" value="ACF13034.1"/>
    <property type="molecule type" value="Genomic_DNA"/>
</dbReference>
<evidence type="ECO:0000313" key="2">
    <source>
        <dbReference type="EMBL" id="ACF13034.1"/>
    </source>
</evidence>
<dbReference type="STRING" id="517418.Ctha_0563"/>
<name>B3QV80_CHLT3</name>
<keyword evidence="2" id="KW-0808">Transferase</keyword>
<dbReference type="HOGENOM" id="CLU_013985_3_4_10"/>
<dbReference type="RefSeq" id="WP_012499118.1">
    <property type="nucleotide sequence ID" value="NC_011026.1"/>
</dbReference>
<evidence type="ECO:0000313" key="3">
    <source>
        <dbReference type="Proteomes" id="UP000001208"/>
    </source>
</evidence>
<proteinExistence type="predicted"/>
<dbReference type="GO" id="GO:0005737">
    <property type="term" value="C:cytoplasm"/>
    <property type="evidence" value="ECO:0007669"/>
    <property type="project" value="TreeGrafter"/>
</dbReference>
<dbReference type="SUPFAM" id="SSF55729">
    <property type="entry name" value="Acyl-CoA N-acyltransferases (Nat)"/>
    <property type="match status" value="1"/>
</dbReference>
<dbReference type="InterPro" id="IPR000182">
    <property type="entry name" value="GNAT_dom"/>
</dbReference>
<dbReference type="PANTHER" id="PTHR43441">
    <property type="entry name" value="RIBOSOMAL-PROTEIN-SERINE ACETYLTRANSFERASE"/>
    <property type="match status" value="1"/>
</dbReference>
<accession>B3QV80</accession>
<gene>
    <name evidence="2" type="ordered locus">Ctha_0563</name>
</gene>
<feature type="domain" description="N-acetyltransferase" evidence="1">
    <location>
        <begin position="8"/>
        <end position="171"/>
    </location>
</feature>